<accession>U5DHI9</accession>
<proteinExistence type="predicted"/>
<name>U5DHI9_AMBTC</name>
<sequence>MPTPSLYLSYAQLINILNHSSVNPPPSPPPCSKSDFAAPSCIFPGLFLPSLSPSSRAISILDASTLNSKAELHSSLVGFFHQAISEALKNGGNAPGRSRD</sequence>
<organism evidence="1 2">
    <name type="scientific">Amborella trichopoda</name>
    <dbReference type="NCBI Taxonomy" id="13333"/>
    <lineage>
        <taxon>Eukaryota</taxon>
        <taxon>Viridiplantae</taxon>
        <taxon>Streptophyta</taxon>
        <taxon>Embryophyta</taxon>
        <taxon>Tracheophyta</taxon>
        <taxon>Spermatophyta</taxon>
        <taxon>Magnoliopsida</taxon>
        <taxon>Amborellales</taxon>
        <taxon>Amborellaceae</taxon>
        <taxon>Amborella</taxon>
    </lineage>
</organism>
<dbReference type="Proteomes" id="UP000017836">
    <property type="component" value="Unassembled WGS sequence"/>
</dbReference>
<gene>
    <name evidence="1" type="ORF">AMTR_s00071p00126600</name>
</gene>
<dbReference type="HOGENOM" id="CLU_2309856_0_0_1"/>
<reference evidence="2" key="1">
    <citation type="journal article" date="2013" name="Science">
        <title>The Amborella genome and the evolution of flowering plants.</title>
        <authorList>
            <consortium name="Amborella Genome Project"/>
        </authorList>
    </citation>
    <scope>NUCLEOTIDE SEQUENCE [LARGE SCALE GENOMIC DNA]</scope>
</reference>
<dbReference type="AlphaFoldDB" id="U5DHI9"/>
<dbReference type="Gramene" id="ERN19958">
    <property type="protein sequence ID" value="ERN19958"/>
    <property type="gene ID" value="AMTR_s00071p00126600"/>
</dbReference>
<protein>
    <submittedName>
        <fullName evidence="1">Uncharacterized protein</fullName>
    </submittedName>
</protein>
<evidence type="ECO:0000313" key="2">
    <source>
        <dbReference type="Proteomes" id="UP000017836"/>
    </source>
</evidence>
<evidence type="ECO:0000313" key="1">
    <source>
        <dbReference type="EMBL" id="ERN19958.1"/>
    </source>
</evidence>
<keyword evidence="2" id="KW-1185">Reference proteome</keyword>
<dbReference type="EMBL" id="KI392062">
    <property type="protein sequence ID" value="ERN19958.1"/>
    <property type="molecule type" value="Genomic_DNA"/>
</dbReference>